<dbReference type="NCBIfam" id="TIGR01443">
    <property type="entry name" value="intein_Cterm"/>
    <property type="match status" value="1"/>
</dbReference>
<dbReference type="InterPro" id="IPR013509">
    <property type="entry name" value="RNR_lsu_N"/>
</dbReference>
<keyword evidence="3" id="KW-0560">Oxidoreductase</keyword>
<dbReference type="InterPro" id="IPR000788">
    <property type="entry name" value="RNR_lg_C"/>
</dbReference>
<dbReference type="InterPro" id="IPR039718">
    <property type="entry name" value="Rrm1"/>
</dbReference>
<organism evidence="5">
    <name type="scientific">viral metagenome</name>
    <dbReference type="NCBI Taxonomy" id="1070528"/>
    <lineage>
        <taxon>unclassified sequences</taxon>
        <taxon>metagenomes</taxon>
        <taxon>organismal metagenomes</taxon>
    </lineage>
</organism>
<dbReference type="PROSITE" id="PS50818">
    <property type="entry name" value="INTEIN_C_TER"/>
    <property type="match status" value="1"/>
</dbReference>
<dbReference type="UniPathway" id="UPA00326"/>
<dbReference type="GO" id="GO:0005524">
    <property type="term" value="F:ATP binding"/>
    <property type="evidence" value="ECO:0007669"/>
    <property type="project" value="InterPro"/>
</dbReference>
<dbReference type="PANTHER" id="PTHR11573:SF6">
    <property type="entry name" value="RIBONUCLEOSIDE-DIPHOSPHATE REDUCTASE LARGE SUBUNIT"/>
    <property type="match status" value="1"/>
</dbReference>
<accession>A0A6C0IE18</accession>
<dbReference type="InterPro" id="IPR036844">
    <property type="entry name" value="Hint_dom_sf"/>
</dbReference>
<dbReference type="InterPro" id="IPR008926">
    <property type="entry name" value="RNR_R1-su_N"/>
</dbReference>
<name>A0A6C0IE18_9ZZZZ</name>
<dbReference type="CDD" id="cd00081">
    <property type="entry name" value="Hint"/>
    <property type="match status" value="1"/>
</dbReference>
<comment type="similarity">
    <text evidence="1">Belongs to the ribonucleoside diphosphate reductase large chain family.</text>
</comment>
<dbReference type="SMART" id="SM00306">
    <property type="entry name" value="HintN"/>
    <property type="match status" value="1"/>
</dbReference>
<dbReference type="SUPFAM" id="SSF51998">
    <property type="entry name" value="PFL-like glycyl radical enzymes"/>
    <property type="match status" value="1"/>
</dbReference>
<dbReference type="Gene3D" id="3.40.30.10">
    <property type="entry name" value="Glutaredoxin"/>
    <property type="match status" value="1"/>
</dbReference>
<dbReference type="InterPro" id="IPR002109">
    <property type="entry name" value="Glutaredoxin"/>
</dbReference>
<dbReference type="SUPFAM" id="SSF51294">
    <property type="entry name" value="Hedgehog/intein (Hint) domain"/>
    <property type="match status" value="1"/>
</dbReference>
<reference evidence="5" key="1">
    <citation type="journal article" date="2020" name="Nature">
        <title>Giant virus diversity and host interactions through global metagenomics.</title>
        <authorList>
            <person name="Schulz F."/>
            <person name="Roux S."/>
            <person name="Paez-Espino D."/>
            <person name="Jungbluth S."/>
            <person name="Walsh D.A."/>
            <person name="Denef V.J."/>
            <person name="McMahon K.D."/>
            <person name="Konstantinidis K.T."/>
            <person name="Eloe-Fadrosh E.A."/>
            <person name="Kyrpides N.C."/>
            <person name="Woyke T."/>
        </authorList>
    </citation>
    <scope>NUCLEOTIDE SEQUENCE</scope>
    <source>
        <strain evidence="5">GVMAG-M-3300023184-71</strain>
    </source>
</reference>
<dbReference type="SUPFAM" id="SSF52833">
    <property type="entry name" value="Thioredoxin-like"/>
    <property type="match status" value="1"/>
</dbReference>
<dbReference type="CDD" id="cd01679">
    <property type="entry name" value="RNR_I"/>
    <property type="match status" value="1"/>
</dbReference>
<dbReference type="PANTHER" id="PTHR11573">
    <property type="entry name" value="RIBONUCLEOSIDE-DIPHOSPHATE REDUCTASE LARGE CHAIN"/>
    <property type="match status" value="1"/>
</dbReference>
<dbReference type="PROSITE" id="PS51354">
    <property type="entry name" value="GLUTAREDOXIN_2"/>
    <property type="match status" value="1"/>
</dbReference>
<dbReference type="EMBL" id="MN740156">
    <property type="protein sequence ID" value="QHT90657.1"/>
    <property type="molecule type" value="Genomic_DNA"/>
</dbReference>
<dbReference type="Gene3D" id="3.20.70.20">
    <property type="match status" value="2"/>
</dbReference>
<dbReference type="EC" id="1.17.4.1" evidence="2"/>
<protein>
    <recommendedName>
        <fullName evidence="2">ribonucleoside-diphosphate reductase</fullName>
        <ecNumber evidence="2">1.17.4.1</ecNumber>
    </recommendedName>
</protein>
<dbReference type="GO" id="GO:0009263">
    <property type="term" value="P:deoxyribonucleotide biosynthetic process"/>
    <property type="evidence" value="ECO:0007669"/>
    <property type="project" value="InterPro"/>
</dbReference>
<dbReference type="GO" id="GO:0004748">
    <property type="term" value="F:ribonucleoside-diphosphate reductase activity, thioredoxin disulfide as acceptor"/>
    <property type="evidence" value="ECO:0007669"/>
    <property type="project" value="UniProtKB-EC"/>
</dbReference>
<proteinExistence type="inferred from homology"/>
<dbReference type="CDD" id="cd02066">
    <property type="entry name" value="GRX_family"/>
    <property type="match status" value="1"/>
</dbReference>
<dbReference type="InterPro" id="IPR036249">
    <property type="entry name" value="Thioredoxin-like_sf"/>
</dbReference>
<evidence type="ECO:0000313" key="5">
    <source>
        <dbReference type="EMBL" id="QHT90657.1"/>
    </source>
</evidence>
<dbReference type="Pfam" id="PF00462">
    <property type="entry name" value="Glutaredoxin"/>
    <property type="match status" value="1"/>
</dbReference>
<dbReference type="Pfam" id="PF00317">
    <property type="entry name" value="Ribonuc_red_lgN"/>
    <property type="match status" value="1"/>
</dbReference>
<dbReference type="AlphaFoldDB" id="A0A6C0IE18"/>
<feature type="domain" description="Hint" evidence="4">
    <location>
        <begin position="205"/>
        <end position="303"/>
    </location>
</feature>
<dbReference type="GO" id="GO:0005971">
    <property type="term" value="C:ribonucleoside-diphosphate reductase complex"/>
    <property type="evidence" value="ECO:0007669"/>
    <property type="project" value="TreeGrafter"/>
</dbReference>
<evidence type="ECO:0000259" key="4">
    <source>
        <dbReference type="SMART" id="SM00306"/>
    </source>
</evidence>
<dbReference type="SUPFAM" id="SSF48168">
    <property type="entry name" value="R1 subunit of ribonucleotide reductase, N-terminal domain"/>
    <property type="match status" value="1"/>
</dbReference>
<dbReference type="InterPro" id="IPR030934">
    <property type="entry name" value="Intein_C"/>
</dbReference>
<dbReference type="InterPro" id="IPR013346">
    <property type="entry name" value="NrdE_NrdA_C"/>
</dbReference>
<dbReference type="NCBIfam" id="TIGR02506">
    <property type="entry name" value="NrdE_NrdA"/>
    <property type="match status" value="1"/>
</dbReference>
<dbReference type="PRINTS" id="PR01183">
    <property type="entry name" value="RIBORDTASEM1"/>
</dbReference>
<dbReference type="InterPro" id="IPR003587">
    <property type="entry name" value="Hint_dom_N"/>
</dbReference>
<dbReference type="Pfam" id="PF02867">
    <property type="entry name" value="Ribonuc_red_lgC"/>
    <property type="match status" value="2"/>
</dbReference>
<sequence length="1129" mass="129949">MDRNTFLTTLESRLVEYGCGKEDLERIYSKIQSRVPEKMDSLHDLVVQCLSSECHRFETYDRLAVQFLSQELADGAPFSFLEVVRKIQANQNINGDPKPLLAAEFYEFIEQHAEQVEAVFTETLRDTEHFPVSTFGWKTLFRSYLTRTHEGVVERPDHLWYRVALFLHRDDWDRVRSSFVGLRQGNFIHATPTLFSAGMSRPQMASCFSASTLVWTEKGVRPIAQVQIGDRVWTHQQRWKTVLQTHKNERGDRGMVSLTFCGLSEPLEATVDHPFFVWNCLSKSYQWKKVDDMRPGDWIAQGDGGIGTHFRRHTLNGLLYSLRILSTQTKKGPVVVIRGSQWPAVKKLWSEFRVSVHVEDAKDSNDKIISIDKIHFWIPVRVDQDYMGLEKKALAYFLRGVRMTNLYNSFTREYTYLPSLWEMAKCKGFRTVKTTAEKMQIIEPWDLLDFLQVGRTTKGGRWAVRLWSKTLLSNPDNDVYTLGVEDDHSYVAGGVVVKNCFLVGTEDSVQGIYQTLADAAQISKWAGGLGIHVSDVRGKNSYIYGTNGTSNGILPMLKVFNNTARYIDQGGGKRNGAFAMYLEPWHSDILSFLEAKRNTGSEEERARDLFYALWIPDLFMRCVEEGRDWYLMSPSECPDLAHVWGDAFETLYQQYVDEGKYTQKISARDVWKEITRSQLETGTPYMLYKDSCNRRSNQQNLGTIRSSNLCCEIIEYSDAHEYAVCNLASIALPSCLRPRSLGGPLDIWVYGKPDCVYCKMLKGALNDAHLPFVYRDPSDDLTKEEAARLVGKKTVPMVYVQNEYVGGWEETWKRYLSPEFDWERLGAITEQLVENLNLVIDKNAYPLEKCRLSNTKHRPIGIGVQGLADVFFRMLLPYDSPEARQLNRDIFECMYFHALQASHRVAVRHGPYSSFQGSPLSKGIFHFEMLEKDRPTSFSGKWDWETLRTNIVRDGTRNSLLLAPMPTASTSQILGNTESFEPLTSNLYLRRTSAGEFYVCNHMLRRFLQWIGRWDNDMIEKLIIFKGSVQSLDIPLKPVFRTVWEISQKSLIDMAADRQFFIDQSQSFNLYLQDADMEKLNKMHFYGWKKGLKTGSYYVRSRASLSSQNFTIDPLKEKEEKETCLSCSA</sequence>
<dbReference type="Gene3D" id="2.170.16.10">
    <property type="entry name" value="Hedgehog/Intein (Hint) domain"/>
    <property type="match status" value="1"/>
</dbReference>
<evidence type="ECO:0000256" key="2">
    <source>
        <dbReference type="ARBA" id="ARBA00012274"/>
    </source>
</evidence>
<evidence type="ECO:0000256" key="1">
    <source>
        <dbReference type="ARBA" id="ARBA00010406"/>
    </source>
</evidence>
<evidence type="ECO:0000256" key="3">
    <source>
        <dbReference type="ARBA" id="ARBA00023002"/>
    </source>
</evidence>